<evidence type="ECO:0000313" key="1">
    <source>
        <dbReference type="Proteomes" id="UP000887540"/>
    </source>
</evidence>
<evidence type="ECO:0000313" key="2">
    <source>
        <dbReference type="WBParaSite" id="ACRNAN_Path_1506.g5869.t1"/>
    </source>
</evidence>
<reference evidence="2" key="1">
    <citation type="submission" date="2022-11" db="UniProtKB">
        <authorList>
            <consortium name="WormBaseParasite"/>
        </authorList>
    </citation>
    <scope>IDENTIFICATION</scope>
</reference>
<name>A0A914C1D7_9BILA</name>
<dbReference type="Proteomes" id="UP000887540">
    <property type="component" value="Unplaced"/>
</dbReference>
<proteinExistence type="predicted"/>
<sequence length="296" mass="34091">MYKIKGELGQPLFSVAGDEDSIRLAQVFNQWKIDYEQKDPGAIIKFNQLKKMIGKIEKNDTQAYNHLRKPIIKKVATPRKYTPKQKSQKATRRKKLREELRTLGFLANKRKRAKRHVDKTISQSCIKMDENQIEMGTQSYLVDEEPAYYRIENYGSNYVQQVAKQGIAPAYQDPCYSETDSFSHVQSSFQNFSALFSPSSSESGFSDSMHYGVSSECCRSNAPPSSNITLAELNSNHDNCYSPILNYVSYEPKTPEPEPKFVNFDYMNNEYDSGNLHETWLSTDWNYVLNFEDSLP</sequence>
<keyword evidence="1" id="KW-1185">Reference proteome</keyword>
<dbReference type="AlphaFoldDB" id="A0A914C1D7"/>
<protein>
    <submittedName>
        <fullName evidence="2">Uncharacterized protein</fullName>
    </submittedName>
</protein>
<dbReference type="WBParaSite" id="ACRNAN_Path_1506.g5869.t1">
    <property type="protein sequence ID" value="ACRNAN_Path_1506.g5869.t1"/>
    <property type="gene ID" value="ACRNAN_Path_1506.g5869"/>
</dbReference>
<organism evidence="1 2">
    <name type="scientific">Acrobeloides nanus</name>
    <dbReference type="NCBI Taxonomy" id="290746"/>
    <lineage>
        <taxon>Eukaryota</taxon>
        <taxon>Metazoa</taxon>
        <taxon>Ecdysozoa</taxon>
        <taxon>Nematoda</taxon>
        <taxon>Chromadorea</taxon>
        <taxon>Rhabditida</taxon>
        <taxon>Tylenchina</taxon>
        <taxon>Cephalobomorpha</taxon>
        <taxon>Cephaloboidea</taxon>
        <taxon>Cephalobidae</taxon>
        <taxon>Acrobeloides</taxon>
    </lineage>
</organism>
<accession>A0A914C1D7</accession>